<sequence length="123" mass="14175">MNASLTLTPSHAAITFAKSRGIDLNLADHLEDLLRTNDFTDIEIDYISMPLGWGGGVGERHARNVYHVWTSVRPMLECTLGIDTQEFWKLMNETFENYRECRTWHKANYAFGRKPLASVREDQ</sequence>
<gene>
    <name evidence="1" type="ORF">BC936DRAFT_137497</name>
</gene>
<dbReference type="EMBL" id="RBNI01011489">
    <property type="protein sequence ID" value="RUP43191.1"/>
    <property type="molecule type" value="Genomic_DNA"/>
</dbReference>
<dbReference type="OrthoDB" id="2013972at2759"/>
<organism evidence="1 2">
    <name type="scientific">Jimgerdemannia flammicorona</name>
    <dbReference type="NCBI Taxonomy" id="994334"/>
    <lineage>
        <taxon>Eukaryota</taxon>
        <taxon>Fungi</taxon>
        <taxon>Fungi incertae sedis</taxon>
        <taxon>Mucoromycota</taxon>
        <taxon>Mucoromycotina</taxon>
        <taxon>Endogonomycetes</taxon>
        <taxon>Endogonales</taxon>
        <taxon>Endogonaceae</taxon>
        <taxon>Jimgerdemannia</taxon>
    </lineage>
</organism>
<evidence type="ECO:0000313" key="2">
    <source>
        <dbReference type="Proteomes" id="UP000268093"/>
    </source>
</evidence>
<dbReference type="AlphaFoldDB" id="A0A433CX82"/>
<reference evidence="1 2" key="1">
    <citation type="journal article" date="2018" name="New Phytol.">
        <title>Phylogenomics of Endogonaceae and evolution of mycorrhizas within Mucoromycota.</title>
        <authorList>
            <person name="Chang Y."/>
            <person name="Desiro A."/>
            <person name="Na H."/>
            <person name="Sandor L."/>
            <person name="Lipzen A."/>
            <person name="Clum A."/>
            <person name="Barry K."/>
            <person name="Grigoriev I.V."/>
            <person name="Martin F.M."/>
            <person name="Stajich J.E."/>
            <person name="Smith M.E."/>
            <person name="Bonito G."/>
            <person name="Spatafora J.W."/>
        </authorList>
    </citation>
    <scope>NUCLEOTIDE SEQUENCE [LARGE SCALE GENOMIC DNA]</scope>
    <source>
        <strain evidence="1 2">GMNB39</strain>
    </source>
</reference>
<keyword evidence="2" id="KW-1185">Reference proteome</keyword>
<protein>
    <submittedName>
        <fullName evidence="1">Uncharacterized protein</fullName>
    </submittedName>
</protein>
<name>A0A433CX82_9FUNG</name>
<proteinExistence type="predicted"/>
<evidence type="ECO:0000313" key="1">
    <source>
        <dbReference type="EMBL" id="RUP43191.1"/>
    </source>
</evidence>
<comment type="caution">
    <text evidence="1">The sequence shown here is derived from an EMBL/GenBank/DDBJ whole genome shotgun (WGS) entry which is preliminary data.</text>
</comment>
<accession>A0A433CX82</accession>
<dbReference type="Proteomes" id="UP000268093">
    <property type="component" value="Unassembled WGS sequence"/>
</dbReference>